<reference evidence="1" key="1">
    <citation type="journal article" date="2014" name="Front. Microbiol.">
        <title>High frequency of phylogenetically diverse reductive dehalogenase-homologous genes in deep subseafloor sedimentary metagenomes.</title>
        <authorList>
            <person name="Kawai M."/>
            <person name="Futagami T."/>
            <person name="Toyoda A."/>
            <person name="Takaki Y."/>
            <person name="Nishi S."/>
            <person name="Hori S."/>
            <person name="Arai W."/>
            <person name="Tsubouchi T."/>
            <person name="Morono Y."/>
            <person name="Uchiyama I."/>
            <person name="Ito T."/>
            <person name="Fujiyama A."/>
            <person name="Inagaki F."/>
            <person name="Takami H."/>
        </authorList>
    </citation>
    <scope>NUCLEOTIDE SEQUENCE</scope>
    <source>
        <strain evidence="1">Expedition CK06-06</strain>
    </source>
</reference>
<accession>X0YP89</accession>
<proteinExistence type="predicted"/>
<comment type="caution">
    <text evidence="1">The sequence shown here is derived from an EMBL/GenBank/DDBJ whole genome shotgun (WGS) entry which is preliminary data.</text>
</comment>
<sequence length="59" mass="6736">MSNTIDQLDRDQARELLKAFLIVSTYLDEQMDIIRDTLHTCQVIEALDLIGLPDMEATV</sequence>
<name>X0YP89_9ZZZZ</name>
<dbReference type="EMBL" id="BART01002200">
    <property type="protein sequence ID" value="GAG57970.1"/>
    <property type="molecule type" value="Genomic_DNA"/>
</dbReference>
<organism evidence="1">
    <name type="scientific">marine sediment metagenome</name>
    <dbReference type="NCBI Taxonomy" id="412755"/>
    <lineage>
        <taxon>unclassified sequences</taxon>
        <taxon>metagenomes</taxon>
        <taxon>ecological metagenomes</taxon>
    </lineage>
</organism>
<gene>
    <name evidence="1" type="ORF">S01H4_06920</name>
</gene>
<protein>
    <submittedName>
        <fullName evidence="1">Uncharacterized protein</fullName>
    </submittedName>
</protein>
<evidence type="ECO:0000313" key="1">
    <source>
        <dbReference type="EMBL" id="GAG57970.1"/>
    </source>
</evidence>
<dbReference type="AlphaFoldDB" id="X0YP89"/>